<dbReference type="Proteomes" id="UP001597362">
    <property type="component" value="Unassembled WGS sequence"/>
</dbReference>
<comment type="caution">
    <text evidence="2">The sequence shown here is derived from an EMBL/GenBank/DDBJ whole genome shotgun (WGS) entry which is preliminary data.</text>
</comment>
<evidence type="ECO:0000259" key="1">
    <source>
        <dbReference type="Pfam" id="PF00881"/>
    </source>
</evidence>
<name>A0ABW4YGW4_9BACL</name>
<evidence type="ECO:0000313" key="3">
    <source>
        <dbReference type="Proteomes" id="UP001597362"/>
    </source>
</evidence>
<dbReference type="CDD" id="cd02140">
    <property type="entry name" value="Frm2-like"/>
    <property type="match status" value="1"/>
</dbReference>
<dbReference type="Pfam" id="PF00881">
    <property type="entry name" value="Nitroreductase"/>
    <property type="match status" value="1"/>
</dbReference>
<dbReference type="InterPro" id="IPR000415">
    <property type="entry name" value="Nitroreductase-like"/>
</dbReference>
<dbReference type="SUPFAM" id="SSF55469">
    <property type="entry name" value="FMN-dependent nitroreductase-like"/>
    <property type="match status" value="1"/>
</dbReference>
<feature type="domain" description="Nitroreductase" evidence="1">
    <location>
        <begin position="10"/>
        <end position="177"/>
    </location>
</feature>
<dbReference type="PANTHER" id="PTHR43035:SF1">
    <property type="entry name" value="FATTY ACID REPRESSION MUTANT PROTEIN 2-RELATED"/>
    <property type="match status" value="1"/>
</dbReference>
<accession>A0ABW4YGW4</accession>
<evidence type="ECO:0000313" key="2">
    <source>
        <dbReference type="EMBL" id="MFD2114779.1"/>
    </source>
</evidence>
<proteinExistence type="predicted"/>
<dbReference type="EMBL" id="JBHUHO010000008">
    <property type="protein sequence ID" value="MFD2114779.1"/>
    <property type="molecule type" value="Genomic_DNA"/>
</dbReference>
<protein>
    <submittedName>
        <fullName evidence="2">Nitroreductase family protein</fullName>
    </submittedName>
</protein>
<dbReference type="Gene3D" id="3.40.109.10">
    <property type="entry name" value="NADH Oxidase"/>
    <property type="match status" value="1"/>
</dbReference>
<sequence>MKNRYIEWMEKRRSTYALGKNLEQTEEILQYTIMEAIKHSPTAFNSQTSRAVILFNEHHNKLWNLVEEKLRSIVPAENFARTEEKIESFRAGFASILFFEDQDVIQQYQDQFFQYAEQFPIWSEQATGIAQHSVWMALAQEKIGASLQHYNPLIDQNVKEVWGIPDYWKLTAQMPFGSIEAVPSEKEFMANEERFKVFR</sequence>
<reference evidence="3" key="1">
    <citation type="journal article" date="2019" name="Int. J. Syst. Evol. Microbiol.">
        <title>The Global Catalogue of Microorganisms (GCM) 10K type strain sequencing project: providing services to taxonomists for standard genome sequencing and annotation.</title>
        <authorList>
            <consortium name="The Broad Institute Genomics Platform"/>
            <consortium name="The Broad Institute Genome Sequencing Center for Infectious Disease"/>
            <person name="Wu L."/>
            <person name="Ma J."/>
        </authorList>
    </citation>
    <scope>NUCLEOTIDE SEQUENCE [LARGE SCALE GENOMIC DNA]</scope>
    <source>
        <strain evidence="3">GH52</strain>
    </source>
</reference>
<dbReference type="InterPro" id="IPR029479">
    <property type="entry name" value="Nitroreductase"/>
</dbReference>
<gene>
    <name evidence="2" type="ORF">ACFSJH_03325</name>
</gene>
<organism evidence="2 3">
    <name type="scientific">Paenibacillus yanchengensis</name>
    <dbReference type="NCBI Taxonomy" id="2035833"/>
    <lineage>
        <taxon>Bacteria</taxon>
        <taxon>Bacillati</taxon>
        <taxon>Bacillota</taxon>
        <taxon>Bacilli</taxon>
        <taxon>Bacillales</taxon>
        <taxon>Paenibacillaceae</taxon>
        <taxon>Paenibacillus</taxon>
    </lineage>
</organism>
<keyword evidence="3" id="KW-1185">Reference proteome</keyword>
<dbReference type="InterPro" id="IPR033877">
    <property type="entry name" value="Frm2/Hbn1"/>
</dbReference>
<dbReference type="RefSeq" id="WP_377769794.1">
    <property type="nucleotide sequence ID" value="NZ_JBHUHO010000008.1"/>
</dbReference>
<dbReference type="PANTHER" id="PTHR43035">
    <property type="entry name" value="FATTY ACID REPRESSION MUTANT PROTEIN 2-RELATED"/>
    <property type="match status" value="1"/>
</dbReference>